<name>A0A848GP05_9BACT</name>
<dbReference type="Proteomes" id="UP000583266">
    <property type="component" value="Unassembled WGS sequence"/>
</dbReference>
<feature type="transmembrane region" description="Helical" evidence="1">
    <location>
        <begin position="35"/>
        <end position="53"/>
    </location>
</feature>
<gene>
    <name evidence="2" type="ORF">HHL17_17995</name>
</gene>
<dbReference type="EMBL" id="JABBGC010000002">
    <property type="protein sequence ID" value="NML39099.1"/>
    <property type="molecule type" value="Genomic_DNA"/>
</dbReference>
<evidence type="ECO:0000313" key="3">
    <source>
        <dbReference type="Proteomes" id="UP000583266"/>
    </source>
</evidence>
<keyword evidence="1" id="KW-0472">Membrane</keyword>
<reference evidence="2 3" key="1">
    <citation type="submission" date="2020-04" db="EMBL/GenBank/DDBJ databases">
        <title>Chitinophaga sp. G-6-1-13 sp. nov., isolated from soil.</title>
        <authorList>
            <person name="Dahal R.H."/>
            <person name="Chaudhary D.K."/>
        </authorList>
    </citation>
    <scope>NUCLEOTIDE SEQUENCE [LARGE SCALE GENOMIC DNA]</scope>
    <source>
        <strain evidence="2 3">G-6-1-13</strain>
    </source>
</reference>
<evidence type="ECO:0000256" key="1">
    <source>
        <dbReference type="SAM" id="Phobius"/>
    </source>
</evidence>
<proteinExistence type="predicted"/>
<organism evidence="2 3">
    <name type="scientific">Chitinophaga fulva</name>
    <dbReference type="NCBI Taxonomy" id="2728842"/>
    <lineage>
        <taxon>Bacteria</taxon>
        <taxon>Pseudomonadati</taxon>
        <taxon>Bacteroidota</taxon>
        <taxon>Chitinophagia</taxon>
        <taxon>Chitinophagales</taxon>
        <taxon>Chitinophagaceae</taxon>
        <taxon>Chitinophaga</taxon>
    </lineage>
</organism>
<keyword evidence="1" id="KW-1133">Transmembrane helix</keyword>
<keyword evidence="1" id="KW-0812">Transmembrane</keyword>
<accession>A0A848GP05</accession>
<sequence>MKKIAWIALVAGILLATAAYITEINDLPGAVELRTFGFIGYILIISAVAWFLLRRLYEWDKKTDAPRA</sequence>
<dbReference type="RefSeq" id="WP_169226211.1">
    <property type="nucleotide sequence ID" value="NZ_JABBGC010000002.1"/>
</dbReference>
<comment type="caution">
    <text evidence="2">The sequence shown here is derived from an EMBL/GenBank/DDBJ whole genome shotgun (WGS) entry which is preliminary data.</text>
</comment>
<protein>
    <submittedName>
        <fullName evidence="2">Uncharacterized protein</fullName>
    </submittedName>
</protein>
<evidence type="ECO:0000313" key="2">
    <source>
        <dbReference type="EMBL" id="NML39099.1"/>
    </source>
</evidence>
<keyword evidence="3" id="KW-1185">Reference proteome</keyword>
<dbReference type="AlphaFoldDB" id="A0A848GP05"/>